<dbReference type="InterPro" id="IPR008266">
    <property type="entry name" value="Tyr_kinase_AS"/>
</dbReference>
<reference evidence="16" key="1">
    <citation type="journal article" date="2020" name="Stud. Mycol.">
        <title>101 Dothideomycetes genomes: a test case for predicting lifestyles and emergence of pathogens.</title>
        <authorList>
            <person name="Haridas S."/>
            <person name="Albert R."/>
            <person name="Binder M."/>
            <person name="Bloem J."/>
            <person name="Labutti K."/>
            <person name="Salamov A."/>
            <person name="Andreopoulos B."/>
            <person name="Baker S."/>
            <person name="Barry K."/>
            <person name="Bills G."/>
            <person name="Bluhm B."/>
            <person name="Cannon C."/>
            <person name="Castanera R."/>
            <person name="Culley D."/>
            <person name="Daum C."/>
            <person name="Ezra D."/>
            <person name="Gonzalez J."/>
            <person name="Henrissat B."/>
            <person name="Kuo A."/>
            <person name="Liang C."/>
            <person name="Lipzen A."/>
            <person name="Lutzoni F."/>
            <person name="Magnuson J."/>
            <person name="Mondo S."/>
            <person name="Nolan M."/>
            <person name="Ohm R."/>
            <person name="Pangilinan J."/>
            <person name="Park H.-J."/>
            <person name="Ramirez L."/>
            <person name="Alfaro M."/>
            <person name="Sun H."/>
            <person name="Tritt A."/>
            <person name="Yoshinaga Y."/>
            <person name="Zwiers L.-H."/>
            <person name="Turgeon B."/>
            <person name="Goodwin S."/>
            <person name="Spatafora J."/>
            <person name="Crous P."/>
            <person name="Grigoriev I."/>
        </authorList>
    </citation>
    <scope>NUCLEOTIDE SEQUENCE</scope>
    <source>
        <strain evidence="16">CBS 269.34</strain>
    </source>
</reference>
<evidence type="ECO:0000256" key="9">
    <source>
        <dbReference type="ARBA" id="ARBA00022777"/>
    </source>
</evidence>
<feature type="domain" description="Protein kinase" evidence="15">
    <location>
        <begin position="62"/>
        <end position="426"/>
    </location>
</feature>
<dbReference type="Gene3D" id="3.30.200.20">
    <property type="entry name" value="Phosphorylase Kinase, domain 1"/>
    <property type="match status" value="1"/>
</dbReference>
<comment type="catalytic activity">
    <reaction evidence="13">
        <text>L-threonyl-[protein] + ATP = O-phospho-L-threonyl-[protein] + ADP + H(+)</text>
        <dbReference type="Rhea" id="RHEA:46608"/>
        <dbReference type="Rhea" id="RHEA-COMP:11060"/>
        <dbReference type="Rhea" id="RHEA-COMP:11605"/>
        <dbReference type="ChEBI" id="CHEBI:15378"/>
        <dbReference type="ChEBI" id="CHEBI:30013"/>
        <dbReference type="ChEBI" id="CHEBI:30616"/>
        <dbReference type="ChEBI" id="CHEBI:61977"/>
        <dbReference type="ChEBI" id="CHEBI:456216"/>
        <dbReference type="EC" id="2.7.11.1"/>
    </reaction>
</comment>
<keyword evidence="9 16" id="KW-0418">Kinase</keyword>
<dbReference type="GO" id="GO:0005634">
    <property type="term" value="C:nucleus"/>
    <property type="evidence" value="ECO:0007669"/>
    <property type="project" value="TreeGrafter"/>
</dbReference>
<dbReference type="Proteomes" id="UP000799750">
    <property type="component" value="Unassembled WGS sequence"/>
</dbReference>
<evidence type="ECO:0000256" key="13">
    <source>
        <dbReference type="ARBA" id="ARBA00047899"/>
    </source>
</evidence>
<dbReference type="Gene3D" id="1.10.510.10">
    <property type="entry name" value="Transferase(Phosphotransferase) domain 1"/>
    <property type="match status" value="1"/>
</dbReference>
<sequence length="433" mass="49230">MRLEKATIWRLSSLSRLRTRIQFCQRNHTMAGSGPIEEQTLPRYHQKHYCPVKPGVIFNNRYQVIAKLGYGAHSTVWLARDEKSKEYTSLKVCIQDEAETSPIMNEISMLKRLAKIAAEAPPPEDEDFHTGIPLTRLARDIFEIQGPTGRHHCIAMKAEGNSLGDLQQRTTDARLPIYLLRPIIQQLLVALNWLHADCGVIHTDISPRNILMAVEDDVIFRNVEGEESKNPSVPVMTDGGPVYESVLTGLALSGTPVLTDFGKMRLAQPLNTDWWMPDIYRAPEVLLKLPWGYEVDLWSVGVMTMELVEGKNLFDPVDRVNHQYVLPLALAQYIGYMGLPPLNMIKKSPLLTKYFDPDGMFLIYGPTFTGNWAYDYPIPQSTFENFVTAIPPGEDKDTFLRFIRRMLTWDPAARTGSSELVIDEWLMKTDSTY</sequence>
<evidence type="ECO:0000256" key="4">
    <source>
        <dbReference type="ARBA" id="ARBA00013948"/>
    </source>
</evidence>
<evidence type="ECO:0000256" key="2">
    <source>
        <dbReference type="ARBA" id="ARBA00011534"/>
    </source>
</evidence>
<organism evidence="16 17">
    <name type="scientific">Lophium mytilinum</name>
    <dbReference type="NCBI Taxonomy" id="390894"/>
    <lineage>
        <taxon>Eukaryota</taxon>
        <taxon>Fungi</taxon>
        <taxon>Dikarya</taxon>
        <taxon>Ascomycota</taxon>
        <taxon>Pezizomycotina</taxon>
        <taxon>Dothideomycetes</taxon>
        <taxon>Pleosporomycetidae</taxon>
        <taxon>Mytilinidiales</taxon>
        <taxon>Mytilinidiaceae</taxon>
        <taxon>Lophium</taxon>
    </lineage>
</organism>
<evidence type="ECO:0000256" key="14">
    <source>
        <dbReference type="ARBA" id="ARBA00048679"/>
    </source>
</evidence>
<keyword evidence="17" id="KW-1185">Reference proteome</keyword>
<dbReference type="SMART" id="SM00220">
    <property type="entry name" value="S_TKc"/>
    <property type="match status" value="1"/>
</dbReference>
<evidence type="ECO:0000313" key="16">
    <source>
        <dbReference type="EMBL" id="KAF2496442.1"/>
    </source>
</evidence>
<evidence type="ECO:0000256" key="7">
    <source>
        <dbReference type="ARBA" id="ARBA00022679"/>
    </source>
</evidence>
<evidence type="ECO:0000259" key="15">
    <source>
        <dbReference type="PROSITE" id="PS50011"/>
    </source>
</evidence>
<evidence type="ECO:0000256" key="11">
    <source>
        <dbReference type="ARBA" id="ARBA00030980"/>
    </source>
</evidence>
<comment type="catalytic activity">
    <reaction evidence="14">
        <text>L-seryl-[protein] + ATP = O-phospho-L-seryl-[protein] + ADP + H(+)</text>
        <dbReference type="Rhea" id="RHEA:17989"/>
        <dbReference type="Rhea" id="RHEA-COMP:9863"/>
        <dbReference type="Rhea" id="RHEA-COMP:11604"/>
        <dbReference type="ChEBI" id="CHEBI:15378"/>
        <dbReference type="ChEBI" id="CHEBI:29999"/>
        <dbReference type="ChEBI" id="CHEBI:30616"/>
        <dbReference type="ChEBI" id="CHEBI:83421"/>
        <dbReference type="ChEBI" id="CHEBI:456216"/>
        <dbReference type="EC" id="2.7.11.1"/>
    </reaction>
</comment>
<dbReference type="InterPro" id="IPR011009">
    <property type="entry name" value="Kinase-like_dom_sf"/>
</dbReference>
<accession>A0A6A6QWB8</accession>
<evidence type="ECO:0000256" key="3">
    <source>
        <dbReference type="ARBA" id="ARBA00012513"/>
    </source>
</evidence>
<keyword evidence="10" id="KW-0067">ATP-binding</keyword>
<evidence type="ECO:0000313" key="17">
    <source>
        <dbReference type="Proteomes" id="UP000799750"/>
    </source>
</evidence>
<dbReference type="InterPro" id="IPR051175">
    <property type="entry name" value="CLK_kinases"/>
</dbReference>
<dbReference type="GO" id="GO:0004674">
    <property type="term" value="F:protein serine/threonine kinase activity"/>
    <property type="evidence" value="ECO:0007669"/>
    <property type="project" value="UniProtKB-KW"/>
</dbReference>
<gene>
    <name evidence="16" type="ORF">BU16DRAFT_549931</name>
</gene>
<keyword evidence="7" id="KW-0808">Transferase</keyword>
<comment type="function">
    <text evidence="1">Component of the EKC/KEOPS complex that is required for the formation of a threonylcarbamoyl group on adenosine at position 37 (t(6)A37) in tRNAs that read codons beginning with adenine. The complex is probably involved in the transfer of the threonylcarbamoyl moiety of threonylcarbamoyl-AMP (TC-AMP) to the N6 group of A37. BUD32 has ATPase activity in the context of the EKC/KEOPS complex and likely plays a supporting role to the catalytic subunit KAE1. The EKC/KEOPS complex also promotes both telomere uncapping and telomere elongation. The complex is required for efficient recruitment of transcriptional coactivators.</text>
</comment>
<dbReference type="EMBL" id="MU004188">
    <property type="protein sequence ID" value="KAF2496442.1"/>
    <property type="molecule type" value="Genomic_DNA"/>
</dbReference>
<keyword evidence="8" id="KW-0547">Nucleotide-binding</keyword>
<evidence type="ECO:0000256" key="5">
    <source>
        <dbReference type="ARBA" id="ARBA00019973"/>
    </source>
</evidence>
<evidence type="ECO:0000256" key="12">
    <source>
        <dbReference type="ARBA" id="ARBA00033194"/>
    </source>
</evidence>
<evidence type="ECO:0000256" key="10">
    <source>
        <dbReference type="ARBA" id="ARBA00022840"/>
    </source>
</evidence>
<name>A0A6A6QWB8_9PEZI</name>
<dbReference type="PROSITE" id="PS00109">
    <property type="entry name" value="PROTEIN_KINASE_TYR"/>
    <property type="match status" value="1"/>
</dbReference>
<keyword evidence="6" id="KW-0723">Serine/threonine-protein kinase</keyword>
<dbReference type="PROSITE" id="PS50011">
    <property type="entry name" value="PROTEIN_KINASE_DOM"/>
    <property type="match status" value="1"/>
</dbReference>
<dbReference type="EC" id="2.7.11.1" evidence="3"/>
<dbReference type="GO" id="GO:0043484">
    <property type="term" value="P:regulation of RNA splicing"/>
    <property type="evidence" value="ECO:0007669"/>
    <property type="project" value="TreeGrafter"/>
</dbReference>
<comment type="subunit">
    <text evidence="2">Component of the EKC/KEOPS complex composed of at least BUD32, CGI121, GON7, KAE1 and PCC1; the whole complex dimerizes.</text>
</comment>
<dbReference type="PANTHER" id="PTHR45646">
    <property type="entry name" value="SERINE/THREONINE-PROTEIN KINASE DOA-RELATED"/>
    <property type="match status" value="1"/>
</dbReference>
<protein>
    <recommendedName>
        <fullName evidence="5">EKC/KEOPS complex subunit BUD32</fullName>
        <ecNumber evidence="3">2.7.11.1</ecNumber>
    </recommendedName>
    <alternativeName>
        <fullName evidence="11 12">Atypical Serine/threonine protein kinase BUD32</fullName>
    </alternativeName>
    <alternativeName>
        <fullName evidence="4">EKC/KEOPS complex subunit bud32</fullName>
    </alternativeName>
</protein>
<dbReference type="OrthoDB" id="5979581at2759"/>
<dbReference type="GO" id="GO:0005524">
    <property type="term" value="F:ATP binding"/>
    <property type="evidence" value="ECO:0007669"/>
    <property type="project" value="UniProtKB-KW"/>
</dbReference>
<evidence type="ECO:0000256" key="6">
    <source>
        <dbReference type="ARBA" id="ARBA00022527"/>
    </source>
</evidence>
<dbReference type="PANTHER" id="PTHR45646:SF11">
    <property type="entry name" value="SERINE_THREONINE-PROTEIN KINASE DOA"/>
    <property type="match status" value="1"/>
</dbReference>
<proteinExistence type="predicted"/>
<dbReference type="SUPFAM" id="SSF56112">
    <property type="entry name" value="Protein kinase-like (PK-like)"/>
    <property type="match status" value="1"/>
</dbReference>
<evidence type="ECO:0000256" key="1">
    <source>
        <dbReference type="ARBA" id="ARBA00003747"/>
    </source>
</evidence>
<evidence type="ECO:0000256" key="8">
    <source>
        <dbReference type="ARBA" id="ARBA00022741"/>
    </source>
</evidence>
<dbReference type="AlphaFoldDB" id="A0A6A6QWB8"/>
<dbReference type="Pfam" id="PF00069">
    <property type="entry name" value="Pkinase"/>
    <property type="match status" value="1"/>
</dbReference>
<dbReference type="InterPro" id="IPR000719">
    <property type="entry name" value="Prot_kinase_dom"/>
</dbReference>